<evidence type="ECO:0000313" key="15">
    <source>
        <dbReference type="EMBL" id="EYE99248.1"/>
    </source>
</evidence>
<evidence type="ECO:0000256" key="8">
    <source>
        <dbReference type="ARBA" id="ARBA00022840"/>
    </source>
</evidence>
<dbReference type="Proteomes" id="UP000019804">
    <property type="component" value="Unassembled WGS sequence"/>
</dbReference>
<gene>
    <name evidence="15" type="ORF">EURHEDRAFT_528208</name>
</gene>
<keyword evidence="6" id="KW-0235">DNA replication</keyword>
<dbReference type="Pfam" id="PF08542">
    <property type="entry name" value="Rep_fac_C"/>
    <property type="match status" value="1"/>
</dbReference>
<dbReference type="SUPFAM" id="SSF48019">
    <property type="entry name" value="post-AAA+ oligomerization domain-like"/>
    <property type="match status" value="1"/>
</dbReference>
<dbReference type="GO" id="GO:0016020">
    <property type="term" value="C:membrane"/>
    <property type="evidence" value="ECO:0007669"/>
    <property type="project" value="UniProtKB-SubCell"/>
</dbReference>
<proteinExistence type="inferred from homology"/>
<dbReference type="InterPro" id="IPR027417">
    <property type="entry name" value="P-loop_NTPase"/>
</dbReference>
<feature type="domain" description="AAA+ ATPase" evidence="14">
    <location>
        <begin position="397"/>
        <end position="536"/>
    </location>
</feature>
<dbReference type="GO" id="GO:0006281">
    <property type="term" value="P:DNA repair"/>
    <property type="evidence" value="ECO:0007669"/>
    <property type="project" value="TreeGrafter"/>
</dbReference>
<comment type="subcellular location">
    <subcellularLocation>
        <location evidence="2">Membrane</location>
        <topology evidence="2">Single-pass type IV membrane protein</topology>
    </subcellularLocation>
    <subcellularLocation>
        <location evidence="1">Nucleus</location>
    </subcellularLocation>
</comment>
<dbReference type="InterPro" id="IPR003959">
    <property type="entry name" value="ATPase_AAA_core"/>
</dbReference>
<evidence type="ECO:0000256" key="9">
    <source>
        <dbReference type="ARBA" id="ARBA00022989"/>
    </source>
</evidence>
<dbReference type="OrthoDB" id="4199794at2759"/>
<dbReference type="PANTHER" id="PTHR11669">
    <property type="entry name" value="REPLICATION FACTOR C / DNA POLYMERASE III GAMMA-TAU SUBUNIT"/>
    <property type="match status" value="1"/>
</dbReference>
<dbReference type="GO" id="GO:0005663">
    <property type="term" value="C:DNA replication factor C complex"/>
    <property type="evidence" value="ECO:0007669"/>
    <property type="project" value="TreeGrafter"/>
</dbReference>
<evidence type="ECO:0000256" key="10">
    <source>
        <dbReference type="ARBA" id="ARBA00023136"/>
    </source>
</evidence>
<evidence type="ECO:0000256" key="12">
    <source>
        <dbReference type="SAM" id="MobiDB-lite"/>
    </source>
</evidence>
<evidence type="ECO:0000256" key="2">
    <source>
        <dbReference type="ARBA" id="ARBA00004211"/>
    </source>
</evidence>
<dbReference type="GO" id="GO:0016887">
    <property type="term" value="F:ATP hydrolysis activity"/>
    <property type="evidence" value="ECO:0007669"/>
    <property type="project" value="InterPro"/>
</dbReference>
<dbReference type="InterPro" id="IPR050238">
    <property type="entry name" value="DNA_Rep/Repair_Clamp_Loader"/>
</dbReference>
<keyword evidence="7" id="KW-0547">Nucleotide-binding</keyword>
<evidence type="ECO:0000256" key="3">
    <source>
        <dbReference type="ARBA" id="ARBA00005378"/>
    </source>
</evidence>
<keyword evidence="9 13" id="KW-1133">Transmembrane helix</keyword>
<reference evidence="16" key="1">
    <citation type="journal article" date="2014" name="Nat. Commun.">
        <title>Genomic adaptations of the halophilic Dead Sea filamentous fungus Eurotium rubrum.</title>
        <authorList>
            <person name="Kis-Papo T."/>
            <person name="Weig A.R."/>
            <person name="Riley R."/>
            <person name="Persoh D."/>
            <person name="Salamov A."/>
            <person name="Sun H."/>
            <person name="Lipzen A."/>
            <person name="Wasser S.P."/>
            <person name="Rambold G."/>
            <person name="Grigoriev I.V."/>
            <person name="Nevo E."/>
        </authorList>
    </citation>
    <scope>NUCLEOTIDE SEQUENCE [LARGE SCALE GENOMIC DNA]</scope>
    <source>
        <strain evidence="16">CBS 135680</strain>
    </source>
</reference>
<keyword evidence="16" id="KW-1185">Reference proteome</keyword>
<accession>A0A017SQI6</accession>
<dbReference type="SUPFAM" id="SSF52540">
    <property type="entry name" value="P-loop containing nucleoside triphosphate hydrolases"/>
    <property type="match status" value="1"/>
</dbReference>
<dbReference type="GeneID" id="63702170"/>
<dbReference type="PANTHER" id="PTHR11669:SF20">
    <property type="entry name" value="REPLICATION FACTOR C SUBUNIT 4"/>
    <property type="match status" value="1"/>
</dbReference>
<dbReference type="RefSeq" id="XP_040642936.1">
    <property type="nucleotide sequence ID" value="XM_040787046.1"/>
</dbReference>
<sequence length="719" mass="79905">MSPTTLQSRLKDLSASFGQIHPLVNRLRNFTTAVGQGDEARLELGTEIHTLLKEAEGQMELLRVEVEALEASMENRRKGMDSEKEAEKERVVVLAGRLTEDLKRTRGDFRNAQLQAKRNAEFAKRKERELLFSRSQGSETRKQPSEKLTQDDLVMNASNDVTLALRRTHQLMQAELSRSHFAQQTLEQSTAAISSLSESYTSLDTLLSSSRKLASSLLRSQKSDTWYLETAFYIIVGTIAWLLFRRMLYGPLWWLVWMPFRLMLRTLFVILGSAGITSSAVQSSLAADTFTTQEIPALVHETQGTVPESGTGDTAWEREIVREEADQDRMIDKIGRMAEGGDKQEGTNIDGISPEERERQDEVPRNPKKRIRPKTLDDVAAQDHTTKVLSRTLNASNLPHMLFYGPPGTGKTSTILALAKSLFGPAVYRSRILELNASDERGIGIVREKVKGFARTQLSQPTGLDAEYLSKHPCPPFKIIILDEADSMTQDAQSALRRTMEQYSRITRFCLVCNYVTRIIEPLASRCSKFRFKALDNSAAGTRVAHIAEKEGLNLENGAVDKLITCGEGDLRRSITYMQSAARLVGAQAAGKKDGDEDSEMTDDNSKMITVRMVEEIAGVIPETVLDGLIHAMQPKKIGSSYGAVSSVITDIVADGWSATQLLTQLYRRVVYNDAIPDVQKNKIVTAFSEMDKRLADGADEHLSILDLSLQISGILGGS</sequence>
<keyword evidence="5 13" id="KW-0812">Transmembrane</keyword>
<dbReference type="STRING" id="1388766.A0A017SQI6"/>
<feature type="region of interest" description="Disordered" evidence="12">
    <location>
        <begin position="336"/>
        <end position="370"/>
    </location>
</feature>
<dbReference type="Gene3D" id="1.10.8.60">
    <property type="match status" value="1"/>
</dbReference>
<evidence type="ECO:0000256" key="7">
    <source>
        <dbReference type="ARBA" id="ARBA00022741"/>
    </source>
</evidence>
<evidence type="ECO:0000256" key="6">
    <source>
        <dbReference type="ARBA" id="ARBA00022705"/>
    </source>
</evidence>
<evidence type="ECO:0000259" key="14">
    <source>
        <dbReference type="SMART" id="SM00382"/>
    </source>
</evidence>
<feature type="compositionally biased region" description="Basic and acidic residues" evidence="12">
    <location>
        <begin position="354"/>
        <end position="365"/>
    </location>
</feature>
<dbReference type="SMART" id="SM00382">
    <property type="entry name" value="AAA"/>
    <property type="match status" value="1"/>
</dbReference>
<keyword evidence="10 13" id="KW-0472">Membrane</keyword>
<dbReference type="InterPro" id="IPR013748">
    <property type="entry name" value="Rep_factorC_C"/>
</dbReference>
<dbReference type="CDD" id="cd00009">
    <property type="entry name" value="AAA"/>
    <property type="match status" value="1"/>
</dbReference>
<feature type="compositionally biased region" description="Basic and acidic residues" evidence="12">
    <location>
        <begin position="336"/>
        <end position="345"/>
    </location>
</feature>
<dbReference type="Gene3D" id="3.40.50.300">
    <property type="entry name" value="P-loop containing nucleotide triphosphate hydrolases"/>
    <property type="match status" value="1"/>
</dbReference>
<dbReference type="GO" id="GO:0006271">
    <property type="term" value="P:DNA strand elongation involved in DNA replication"/>
    <property type="evidence" value="ECO:0007669"/>
    <property type="project" value="UniProtKB-ARBA"/>
</dbReference>
<keyword evidence="8" id="KW-0067">ATP-binding</keyword>
<dbReference type="GO" id="GO:0003689">
    <property type="term" value="F:DNA clamp loader activity"/>
    <property type="evidence" value="ECO:0007669"/>
    <property type="project" value="TreeGrafter"/>
</dbReference>
<feature type="transmembrane region" description="Helical" evidence="13">
    <location>
        <begin position="251"/>
        <end position="276"/>
    </location>
</feature>
<dbReference type="GO" id="GO:0003677">
    <property type="term" value="F:DNA binding"/>
    <property type="evidence" value="ECO:0007669"/>
    <property type="project" value="InterPro"/>
</dbReference>
<dbReference type="GO" id="GO:0005524">
    <property type="term" value="F:ATP binding"/>
    <property type="evidence" value="ECO:0007669"/>
    <property type="project" value="UniProtKB-KW"/>
</dbReference>
<keyword evidence="4" id="KW-0813">Transport</keyword>
<evidence type="ECO:0000256" key="13">
    <source>
        <dbReference type="SAM" id="Phobius"/>
    </source>
</evidence>
<dbReference type="HOGENOM" id="CLU_019526_0_0_1"/>
<evidence type="ECO:0000256" key="1">
    <source>
        <dbReference type="ARBA" id="ARBA00004123"/>
    </source>
</evidence>
<dbReference type="GO" id="GO:0031391">
    <property type="term" value="C:Elg1 RFC-like complex"/>
    <property type="evidence" value="ECO:0007669"/>
    <property type="project" value="UniProtKB-ARBA"/>
</dbReference>
<dbReference type="InterPro" id="IPR056173">
    <property type="entry name" value="Sec20_C"/>
</dbReference>
<dbReference type="InterPro" id="IPR008921">
    <property type="entry name" value="DNA_pol3_clamp-load_cplx_C"/>
</dbReference>
<evidence type="ECO:0000313" key="16">
    <source>
        <dbReference type="Proteomes" id="UP000019804"/>
    </source>
</evidence>
<dbReference type="InterPro" id="IPR003593">
    <property type="entry name" value="AAA+_ATPase"/>
</dbReference>
<dbReference type="EMBL" id="KK088412">
    <property type="protein sequence ID" value="EYE99248.1"/>
    <property type="molecule type" value="Genomic_DNA"/>
</dbReference>
<dbReference type="Pfam" id="PF00004">
    <property type="entry name" value="AAA"/>
    <property type="match status" value="1"/>
</dbReference>
<feature type="transmembrane region" description="Helical" evidence="13">
    <location>
        <begin position="226"/>
        <end position="244"/>
    </location>
</feature>
<evidence type="ECO:0000256" key="4">
    <source>
        <dbReference type="ARBA" id="ARBA00022448"/>
    </source>
</evidence>
<protein>
    <recommendedName>
        <fullName evidence="14">AAA+ ATPase domain-containing protein</fullName>
    </recommendedName>
</protein>
<dbReference type="GO" id="GO:0005634">
    <property type="term" value="C:nucleus"/>
    <property type="evidence" value="ECO:0007669"/>
    <property type="project" value="UniProtKB-SubCell"/>
</dbReference>
<dbReference type="InterPro" id="IPR047854">
    <property type="entry name" value="RFC_lid"/>
</dbReference>
<evidence type="ECO:0000256" key="5">
    <source>
        <dbReference type="ARBA" id="ARBA00022692"/>
    </source>
</evidence>
<keyword evidence="11" id="KW-0539">Nucleus</keyword>
<dbReference type="FunFam" id="1.20.272.10:FF:000011">
    <property type="entry name" value="Replication factor C subunit 2"/>
    <property type="match status" value="1"/>
</dbReference>
<dbReference type="Pfam" id="PF03908">
    <property type="entry name" value="Sec20"/>
    <property type="match status" value="1"/>
</dbReference>
<evidence type="ECO:0000256" key="11">
    <source>
        <dbReference type="ARBA" id="ARBA00023242"/>
    </source>
</evidence>
<dbReference type="FunFam" id="3.40.50.300:FF:000129">
    <property type="entry name" value="Replication factor C subunit 5"/>
    <property type="match status" value="1"/>
</dbReference>
<dbReference type="Gene3D" id="1.20.272.10">
    <property type="match status" value="1"/>
</dbReference>
<dbReference type="AlphaFoldDB" id="A0A017SQI6"/>
<name>A0A017SQI6_ASPRC</name>
<comment type="similarity">
    <text evidence="3">Belongs to the activator 1 small subunits family.</text>
</comment>
<organism evidence="15 16">
    <name type="scientific">Aspergillus ruber (strain CBS 135680)</name>
    <dbReference type="NCBI Taxonomy" id="1388766"/>
    <lineage>
        <taxon>Eukaryota</taxon>
        <taxon>Fungi</taxon>
        <taxon>Dikarya</taxon>
        <taxon>Ascomycota</taxon>
        <taxon>Pezizomycotina</taxon>
        <taxon>Eurotiomycetes</taxon>
        <taxon>Eurotiomycetidae</taxon>
        <taxon>Eurotiales</taxon>
        <taxon>Aspergillaceae</taxon>
        <taxon>Aspergillus</taxon>
        <taxon>Aspergillus subgen. Aspergillus</taxon>
    </lineage>
</organism>
<dbReference type="CDD" id="cd18140">
    <property type="entry name" value="HLD_clamp_RFC"/>
    <property type="match status" value="1"/>
</dbReference>